<feature type="transmembrane region" description="Helical" evidence="9">
    <location>
        <begin position="503"/>
        <end position="523"/>
    </location>
</feature>
<dbReference type="CDD" id="cd07042">
    <property type="entry name" value="STAS_SulP_like_sulfate_transporter"/>
    <property type="match status" value="1"/>
</dbReference>
<accession>A0A178F4X6</accession>
<evidence type="ECO:0000256" key="9">
    <source>
        <dbReference type="SAM" id="Phobius"/>
    </source>
</evidence>
<dbReference type="SMART" id="SM00100">
    <property type="entry name" value="cNMP"/>
    <property type="match status" value="1"/>
</dbReference>
<comment type="caution">
    <text evidence="12">The sequence shown here is derived from an EMBL/GenBank/DDBJ whole genome shotgun (WGS) entry which is preliminary data.</text>
</comment>
<evidence type="ECO:0000256" key="3">
    <source>
        <dbReference type="ARBA" id="ARBA00022554"/>
    </source>
</evidence>
<evidence type="ECO:0000256" key="4">
    <source>
        <dbReference type="ARBA" id="ARBA00022692"/>
    </source>
</evidence>
<dbReference type="Pfam" id="PF00916">
    <property type="entry name" value="Sulfate_transp"/>
    <property type="match status" value="1"/>
</dbReference>
<dbReference type="Gene3D" id="2.60.120.10">
    <property type="entry name" value="Jelly Rolls"/>
    <property type="match status" value="1"/>
</dbReference>
<feature type="region of interest" description="Disordered" evidence="8">
    <location>
        <begin position="144"/>
        <end position="221"/>
    </location>
</feature>
<dbReference type="InterPro" id="IPR052706">
    <property type="entry name" value="Membrane-Transporter-like"/>
</dbReference>
<dbReference type="CDD" id="cd00038">
    <property type="entry name" value="CAP_ED"/>
    <property type="match status" value="1"/>
</dbReference>
<evidence type="ECO:0000256" key="5">
    <source>
        <dbReference type="ARBA" id="ARBA00022970"/>
    </source>
</evidence>
<dbReference type="PROSITE" id="PS50801">
    <property type="entry name" value="STAS"/>
    <property type="match status" value="1"/>
</dbReference>
<keyword evidence="2" id="KW-0813">Transport</keyword>
<evidence type="ECO:0000256" key="1">
    <source>
        <dbReference type="ARBA" id="ARBA00004128"/>
    </source>
</evidence>
<organism evidence="12 13">
    <name type="scientific">Trichophyton rubrum</name>
    <name type="common">Athlete's foot fungus</name>
    <name type="synonym">Epidermophyton rubrum</name>
    <dbReference type="NCBI Taxonomy" id="5551"/>
    <lineage>
        <taxon>Eukaryota</taxon>
        <taxon>Fungi</taxon>
        <taxon>Dikarya</taxon>
        <taxon>Ascomycota</taxon>
        <taxon>Pezizomycotina</taxon>
        <taxon>Eurotiomycetes</taxon>
        <taxon>Eurotiomycetidae</taxon>
        <taxon>Onygenales</taxon>
        <taxon>Arthrodermataceae</taxon>
        <taxon>Trichophyton</taxon>
    </lineage>
</organism>
<keyword evidence="5" id="KW-0029">Amino-acid transport</keyword>
<dbReference type="PANTHER" id="PTHR43310">
    <property type="entry name" value="SULFATE TRANSPORTER YBAR-RELATED"/>
    <property type="match status" value="1"/>
</dbReference>
<feature type="domain" description="STAS" evidence="11">
    <location>
        <begin position="769"/>
        <end position="877"/>
    </location>
</feature>
<dbReference type="GO" id="GO:0000329">
    <property type="term" value="C:fungal-type vacuole membrane"/>
    <property type="evidence" value="ECO:0007669"/>
    <property type="project" value="UniProtKB-ARBA"/>
</dbReference>
<feature type="compositionally biased region" description="Basic and acidic residues" evidence="8">
    <location>
        <begin position="144"/>
        <end position="163"/>
    </location>
</feature>
<evidence type="ECO:0000259" key="10">
    <source>
        <dbReference type="PROSITE" id="PS50042"/>
    </source>
</evidence>
<keyword evidence="4 9" id="KW-0812">Transmembrane</keyword>
<evidence type="ECO:0000256" key="6">
    <source>
        <dbReference type="ARBA" id="ARBA00022989"/>
    </source>
</evidence>
<dbReference type="Pfam" id="PF01740">
    <property type="entry name" value="STAS"/>
    <property type="match status" value="1"/>
</dbReference>
<feature type="transmembrane region" description="Helical" evidence="9">
    <location>
        <begin position="697"/>
        <end position="725"/>
    </location>
</feature>
<name>A0A178F4X6_TRIRU</name>
<evidence type="ECO:0000256" key="7">
    <source>
        <dbReference type="ARBA" id="ARBA00023136"/>
    </source>
</evidence>
<reference evidence="12 13" key="1">
    <citation type="submission" date="2016-05" db="EMBL/GenBank/DDBJ databases">
        <title>Genome sequencing of Trichophyton rubrum CMCC(F)T1i isolated from hair.</title>
        <authorList>
            <person name="Zhan P."/>
            <person name="Tao Y."/>
            <person name="Liu W."/>
        </authorList>
    </citation>
    <scope>NUCLEOTIDE SEQUENCE [LARGE SCALE GENOMIC DNA]</scope>
    <source>
        <strain evidence="13">CMCC(F)T1i</strain>
    </source>
</reference>
<evidence type="ECO:0000259" key="11">
    <source>
        <dbReference type="PROSITE" id="PS50801"/>
    </source>
</evidence>
<dbReference type="InterPro" id="IPR036513">
    <property type="entry name" value="STAS_dom_sf"/>
</dbReference>
<dbReference type="VEuPathDB" id="FungiDB:TERG_12635"/>
<dbReference type="AlphaFoldDB" id="A0A178F4X6"/>
<sequence>MDGGKGKTLPATGRRRSSTFSNLSFLRDAAPAIDRRVSATTTTAGHNSDLLQAPDVSNGASLRRRVSASEKTPTRSFYHRTFHGPLDTAQYSSLGVRERTAEIESLALSDAESISHKSLSGYASDLSTSTGGLFTREGWAGDGVSERLTRSRSRPEAIEERSEPTTPRGSAFPSFVGESALTAMLRSSPTSPLKKSTSAPVQSKRDSTIQEPNEDDDETALGHRPVASMPRIIDPEQAPLIKVHSSSKYGAIPDGPEDFGPQRPDLASLGRWMASKPPAWAKTICNPRTWDKKFIYENGVHLPVSLLPAVFLGLLLNILDALSYGMILFPLGEPIFAAMGADGIAMFYVSTIISQLVFSCGGSVFKGGIGAEMIEVVPFFHAMATQILNRVGDDDPRAVYATTILAFSLSAILTGLVFFSMGACRLGSLIGFFPRHILIGCIGGVGWFLVVTGIEISARLSGNLEYNLKTLEKLFQLDTIPLWTVPLLLAIGLLVLKRFIRSNLLLCAYFVAIGAGFYIVKFITNVSMSSLREGGWVFYAPASSQPWYHFYTLYDFSAVHWAALAETVPAMFALTFFGILHVPINVPALGISTGEDHLNVDRELVSHGISNVFSGFAGSVQNYLVYTNSLLFIASGGNHRLAGIMLAVGTFGVLVIGPGIVGYIPIMIVGALIYMLGIELLEEALVDTWGKLHRLEYLTVVTIVVTMGAWDFVAGIIVGIILACVNFVAQTSQKSAITATYTGQVALSTVRRHPLHARFLREAGKQTFVIKLAGFLFFGTIVSVEKRIRGLVDAEAFSERPIRFLILDFLYVNGLDFSAAEAFTRLNRILKKKGVHMLVCGLDITGEVATSLQNVGLFGLDDAVEIFQDLNSALEHCENEALKAIHDHKETSPAGLSPSEGNLKPLNKAHAQTLAADMAANSPRGYYLHQLASNFLREEAEDTRSGKILHKRLSPAQQQQQPLPLLLQTFQGLSIKSAEFWLPVCPYFTRAEFAASSVLYRENDYPGQFYLLESGMLRAEHATPQGRSYFELIVAGRPCGELSFFGETSRSATVRAERDCVVWALGTKEWETLQVKEPTVALELLKVCLKLTAERTESITSHTLIAGARSGLPAVQSFSLTLLAAPSVHFAIKDEHEIDQPRGCVLPLSLFLDYQSSPRRADEVWT</sequence>
<feature type="transmembrane region" description="Helical" evidence="9">
    <location>
        <begin position="768"/>
        <end position="784"/>
    </location>
</feature>
<feature type="transmembrane region" description="Helical" evidence="9">
    <location>
        <begin position="480"/>
        <end position="496"/>
    </location>
</feature>
<dbReference type="Gene3D" id="3.30.750.24">
    <property type="entry name" value="STAS domain"/>
    <property type="match status" value="1"/>
</dbReference>
<dbReference type="InterPro" id="IPR014710">
    <property type="entry name" value="RmlC-like_jellyroll"/>
</dbReference>
<dbReference type="EMBL" id="LHPM01000011">
    <property type="protein sequence ID" value="OAL67045.1"/>
    <property type="molecule type" value="Genomic_DNA"/>
</dbReference>
<feature type="domain" description="Cyclic nucleotide-binding" evidence="10">
    <location>
        <begin position="993"/>
        <end position="1073"/>
    </location>
</feature>
<evidence type="ECO:0000313" key="12">
    <source>
        <dbReference type="EMBL" id="OAL67045.1"/>
    </source>
</evidence>
<evidence type="ECO:0000313" key="13">
    <source>
        <dbReference type="Proteomes" id="UP000243015"/>
    </source>
</evidence>
<feature type="transmembrane region" description="Helical" evidence="9">
    <location>
        <begin position="644"/>
        <end position="677"/>
    </location>
</feature>
<feature type="compositionally biased region" description="Low complexity" evidence="8">
    <location>
        <begin position="185"/>
        <end position="198"/>
    </location>
</feature>
<dbReference type="InterPro" id="IPR011547">
    <property type="entry name" value="SLC26A/SulP_dom"/>
</dbReference>
<gene>
    <name evidence="12" type="ORF">A7C99_1460</name>
</gene>
<dbReference type="SUPFAM" id="SSF51206">
    <property type="entry name" value="cAMP-binding domain-like"/>
    <property type="match status" value="1"/>
</dbReference>
<dbReference type="InterPro" id="IPR018490">
    <property type="entry name" value="cNMP-bd_dom_sf"/>
</dbReference>
<keyword evidence="7 9" id="KW-0472">Membrane</keyword>
<dbReference type="Pfam" id="PF00027">
    <property type="entry name" value="cNMP_binding"/>
    <property type="match status" value="1"/>
</dbReference>
<dbReference type="Proteomes" id="UP000243015">
    <property type="component" value="Unassembled WGS sequence"/>
</dbReference>
<dbReference type="PANTHER" id="PTHR43310:SF4">
    <property type="entry name" value="AFR304WP"/>
    <property type="match status" value="1"/>
</dbReference>
<feature type="transmembrane region" description="Helical" evidence="9">
    <location>
        <begin position="436"/>
        <end position="460"/>
    </location>
</feature>
<dbReference type="PROSITE" id="PS50042">
    <property type="entry name" value="CNMP_BINDING_3"/>
    <property type="match status" value="1"/>
</dbReference>
<evidence type="ECO:0000256" key="2">
    <source>
        <dbReference type="ARBA" id="ARBA00022448"/>
    </source>
</evidence>
<protein>
    <submittedName>
        <fullName evidence="12">Sulfate transporter</fullName>
    </submittedName>
</protein>
<proteinExistence type="predicted"/>
<comment type="subcellular location">
    <subcellularLocation>
        <location evidence="1">Vacuole membrane</location>
        <topology evidence="1">Multi-pass membrane protein</topology>
    </subcellularLocation>
</comment>
<dbReference type="GO" id="GO:0034490">
    <property type="term" value="P:basic amino acid transmembrane import into vacuole"/>
    <property type="evidence" value="ECO:0007669"/>
    <property type="project" value="UniProtKB-ARBA"/>
</dbReference>
<dbReference type="SUPFAM" id="SSF52091">
    <property type="entry name" value="SpoIIaa-like"/>
    <property type="match status" value="1"/>
</dbReference>
<feature type="transmembrane region" description="Helical" evidence="9">
    <location>
        <begin position="558"/>
        <end position="580"/>
    </location>
</feature>
<evidence type="ECO:0000256" key="8">
    <source>
        <dbReference type="SAM" id="MobiDB-lite"/>
    </source>
</evidence>
<dbReference type="InterPro" id="IPR002645">
    <property type="entry name" value="STAS_dom"/>
</dbReference>
<dbReference type="InterPro" id="IPR000595">
    <property type="entry name" value="cNMP-bd_dom"/>
</dbReference>
<feature type="transmembrane region" description="Helical" evidence="9">
    <location>
        <begin position="336"/>
        <end position="358"/>
    </location>
</feature>
<dbReference type="FunFam" id="3.30.750.24:FF:000012">
    <property type="entry name" value="Sulfate transporter family protein"/>
    <property type="match status" value="1"/>
</dbReference>
<keyword evidence="6 9" id="KW-1133">Transmembrane helix</keyword>
<feature type="transmembrane region" description="Helical" evidence="9">
    <location>
        <begin position="306"/>
        <end position="329"/>
    </location>
</feature>
<feature type="transmembrane region" description="Helical" evidence="9">
    <location>
        <begin position="398"/>
        <end position="424"/>
    </location>
</feature>
<dbReference type="VEuPathDB" id="FungiDB:TERG_12634"/>
<keyword evidence="3" id="KW-0926">Vacuole</keyword>